<dbReference type="Gene3D" id="1.25.40.390">
    <property type="match status" value="1"/>
</dbReference>
<dbReference type="SUPFAM" id="SSF48452">
    <property type="entry name" value="TPR-like"/>
    <property type="match status" value="1"/>
</dbReference>
<feature type="signal peptide" evidence="1">
    <location>
        <begin position="1"/>
        <end position="25"/>
    </location>
</feature>
<proteinExistence type="predicted"/>
<organism evidence="2 3">
    <name type="scientific">Phocaeicola vulgatus</name>
    <name type="common">Bacteroides vulgatus</name>
    <dbReference type="NCBI Taxonomy" id="821"/>
    <lineage>
        <taxon>Bacteria</taxon>
        <taxon>Pseudomonadati</taxon>
        <taxon>Bacteroidota</taxon>
        <taxon>Bacteroidia</taxon>
        <taxon>Bacteroidales</taxon>
        <taxon>Bacteroidaceae</taxon>
        <taxon>Phocaeicola</taxon>
    </lineage>
</organism>
<protein>
    <submittedName>
        <fullName evidence="2">RagB/SusD family nutrient uptake outer membrane protein</fullName>
    </submittedName>
</protein>
<name>A0A415BRM4_PHOVU</name>
<dbReference type="InterPro" id="IPR011990">
    <property type="entry name" value="TPR-like_helical_dom_sf"/>
</dbReference>
<dbReference type="Proteomes" id="UP000285777">
    <property type="component" value="Unassembled WGS sequence"/>
</dbReference>
<comment type="caution">
    <text evidence="2">The sequence shown here is derived from an EMBL/GenBank/DDBJ whole genome shotgun (WGS) entry which is preliminary data.</text>
</comment>
<evidence type="ECO:0000256" key="1">
    <source>
        <dbReference type="SAM" id="SignalP"/>
    </source>
</evidence>
<evidence type="ECO:0000313" key="3">
    <source>
        <dbReference type="Proteomes" id="UP000285777"/>
    </source>
</evidence>
<keyword evidence="1" id="KW-0732">Signal</keyword>
<gene>
    <name evidence="2" type="ORF">DW150_10660</name>
</gene>
<accession>A0A415BRM4</accession>
<dbReference type="EMBL" id="QRLF01000015">
    <property type="protein sequence ID" value="RHI91231.1"/>
    <property type="molecule type" value="Genomic_DNA"/>
</dbReference>
<sequence length="575" mass="65446">MKKKNILFQTAVVACLLFGTGVNMSSCIEQTFPKSSTAISEQIAESPAAMNAMLNAVVGFVNAYNTYGQGYTWDLGYTSYGIIREVMCEDFYIYKSGYDYYNSFGLCRSLADNSEVNSIYYYYYKFLNNVNNLIRIVDLDNTTETNRQYVGIAKAFRAMIYMDMARLFEFKKTGFSKLDDEAAANGVYGLTVPIIGENITEAEARNNPRVPFYTIYRYILDDLENAEVLLADYSRPTKNMPDLSIIFALKARFWLELGTRFEKYPNDLVSLIQNVDLGIDSDKDCYVKAADCARQAIVKSGAAPLTELEWYGGKDYFTAFNSIQTSAWMWGGIMNKENIHSVWLNLAGHLCTEQTFGVGGISYGAHRMISKALFEQISDDDWRKETWIAPEDAGKAPGTKYHTLFTDENFKKVPAYVHLKFKPKEGNMIDANVGAPIDNLLMRVEEMYFIEAEAIAASRGISAGISALENFMKTYRYSSYQCTASTMEDFRKELILQKRIEFWGEGIIYWDYKRLELPVTRGYPGTNCPVGYRMNSKEGYCCPWFNLFFSKFESINNQAIILNPDPSAIVEDWTE</sequence>
<dbReference type="AlphaFoldDB" id="A0A415BRM4"/>
<evidence type="ECO:0000313" key="2">
    <source>
        <dbReference type="EMBL" id="RHI91231.1"/>
    </source>
</evidence>
<feature type="chain" id="PRO_5019410566" evidence="1">
    <location>
        <begin position="26"/>
        <end position="575"/>
    </location>
</feature>
<dbReference type="PROSITE" id="PS51257">
    <property type="entry name" value="PROKAR_LIPOPROTEIN"/>
    <property type="match status" value="1"/>
</dbReference>
<reference evidence="2 3" key="1">
    <citation type="submission" date="2018-08" db="EMBL/GenBank/DDBJ databases">
        <title>A genome reference for cultivated species of the human gut microbiota.</title>
        <authorList>
            <person name="Zou Y."/>
            <person name="Xue W."/>
            <person name="Luo G."/>
        </authorList>
    </citation>
    <scope>NUCLEOTIDE SEQUENCE [LARGE SCALE GENOMIC DNA]</scope>
    <source>
        <strain evidence="2 3">AM13-21</strain>
    </source>
</reference>
<dbReference type="RefSeq" id="WP_118290947.1">
    <property type="nucleotide sequence ID" value="NZ_QRLF01000015.1"/>
</dbReference>